<keyword evidence="2" id="KW-0677">Repeat</keyword>
<gene>
    <name evidence="5" type="ORF">Purlil1_13323</name>
</gene>
<evidence type="ECO:0000256" key="3">
    <source>
        <dbReference type="PROSITE-ProRule" id="PRU00221"/>
    </source>
</evidence>
<sequence length="286" mass="30699">MDSPGPLEATNSSVEASTQRLEDLSLCDNPQGVEDGKRATDGLSQLGSTEPDSSPPHPNDPSQPVTLTPKEGYTRTVHLVRRVSCGEIVYCVSISPSGKLFAAGCERFTHVYTIETGHLLCTLDHGAAMYVKSVCFGPDESLIAAGDSNGTIRIGNMKDGSQHDWVAWDRDRVFSASLDGTLKEWQLNIAGGRYAAFEGAKCVRTYMGHGLGLSVGLMSDWILSCSGWEVLLRQRGSGSVENRLHGHEGRVMSVDGNPEHGIIVSGSKDGKARVWRLGKRPMGGTA</sequence>
<evidence type="ECO:0000313" key="5">
    <source>
        <dbReference type="EMBL" id="KAK4071792.1"/>
    </source>
</evidence>
<accession>A0ABR0BEE1</accession>
<keyword evidence="6" id="KW-1185">Reference proteome</keyword>
<dbReference type="InterPro" id="IPR001680">
    <property type="entry name" value="WD40_rpt"/>
</dbReference>
<dbReference type="SUPFAM" id="SSF50978">
    <property type="entry name" value="WD40 repeat-like"/>
    <property type="match status" value="1"/>
</dbReference>
<dbReference type="Pfam" id="PF00400">
    <property type="entry name" value="WD40"/>
    <property type="match status" value="3"/>
</dbReference>
<name>A0ABR0BEE1_PURLI</name>
<organism evidence="5 6">
    <name type="scientific">Purpureocillium lilacinum</name>
    <name type="common">Paecilomyces lilacinus</name>
    <dbReference type="NCBI Taxonomy" id="33203"/>
    <lineage>
        <taxon>Eukaryota</taxon>
        <taxon>Fungi</taxon>
        <taxon>Dikarya</taxon>
        <taxon>Ascomycota</taxon>
        <taxon>Pezizomycotina</taxon>
        <taxon>Sordariomycetes</taxon>
        <taxon>Hypocreomycetidae</taxon>
        <taxon>Hypocreales</taxon>
        <taxon>Ophiocordycipitaceae</taxon>
        <taxon>Purpureocillium</taxon>
    </lineage>
</organism>
<dbReference type="PROSITE" id="PS50294">
    <property type="entry name" value="WD_REPEATS_REGION"/>
    <property type="match status" value="1"/>
</dbReference>
<reference evidence="5 6" key="1">
    <citation type="journal article" date="2024" name="Microbiol. Resour. Announc.">
        <title>Genome annotations for the ascomycete fungi Trichoderma harzianum, Trichoderma aggressivum, and Purpureocillium lilacinum.</title>
        <authorList>
            <person name="Beijen E.P.W."/>
            <person name="Ohm R.A."/>
        </authorList>
    </citation>
    <scope>NUCLEOTIDE SEQUENCE [LARGE SCALE GENOMIC DNA]</scope>
    <source>
        <strain evidence="5 6">CBS 150709</strain>
    </source>
</reference>
<dbReference type="SMART" id="SM00320">
    <property type="entry name" value="WD40"/>
    <property type="match status" value="3"/>
</dbReference>
<evidence type="ECO:0000256" key="2">
    <source>
        <dbReference type="ARBA" id="ARBA00022737"/>
    </source>
</evidence>
<proteinExistence type="predicted"/>
<dbReference type="PANTHER" id="PTHR19848:SF8">
    <property type="entry name" value="F-BOX AND WD REPEAT DOMAIN CONTAINING 7"/>
    <property type="match status" value="1"/>
</dbReference>
<protein>
    <submittedName>
        <fullName evidence="5">Uncharacterized protein</fullName>
    </submittedName>
</protein>
<dbReference type="EMBL" id="JAWRVI010000200">
    <property type="protein sequence ID" value="KAK4071792.1"/>
    <property type="molecule type" value="Genomic_DNA"/>
</dbReference>
<feature type="compositionally biased region" description="Polar residues" evidence="4">
    <location>
        <begin position="9"/>
        <end position="19"/>
    </location>
</feature>
<dbReference type="Gene3D" id="2.130.10.10">
    <property type="entry name" value="YVTN repeat-like/Quinoprotein amine dehydrogenase"/>
    <property type="match status" value="2"/>
</dbReference>
<feature type="repeat" description="WD" evidence="3">
    <location>
        <begin position="244"/>
        <end position="277"/>
    </location>
</feature>
<comment type="caution">
    <text evidence="5">The sequence shown here is derived from an EMBL/GenBank/DDBJ whole genome shotgun (WGS) entry which is preliminary data.</text>
</comment>
<dbReference type="PANTHER" id="PTHR19848">
    <property type="entry name" value="WD40 REPEAT PROTEIN"/>
    <property type="match status" value="1"/>
</dbReference>
<dbReference type="PROSITE" id="PS50082">
    <property type="entry name" value="WD_REPEATS_2"/>
    <property type="match status" value="1"/>
</dbReference>
<keyword evidence="1 3" id="KW-0853">WD repeat</keyword>
<dbReference type="Proteomes" id="UP001287286">
    <property type="component" value="Unassembled WGS sequence"/>
</dbReference>
<feature type="region of interest" description="Disordered" evidence="4">
    <location>
        <begin position="1"/>
        <end position="70"/>
    </location>
</feature>
<evidence type="ECO:0000256" key="4">
    <source>
        <dbReference type="SAM" id="MobiDB-lite"/>
    </source>
</evidence>
<evidence type="ECO:0000313" key="6">
    <source>
        <dbReference type="Proteomes" id="UP001287286"/>
    </source>
</evidence>
<evidence type="ECO:0000256" key="1">
    <source>
        <dbReference type="ARBA" id="ARBA00022574"/>
    </source>
</evidence>
<dbReference type="InterPro" id="IPR036322">
    <property type="entry name" value="WD40_repeat_dom_sf"/>
</dbReference>
<dbReference type="InterPro" id="IPR015943">
    <property type="entry name" value="WD40/YVTN_repeat-like_dom_sf"/>
</dbReference>